<dbReference type="Gene3D" id="3.20.20.80">
    <property type="entry name" value="Glycosidases"/>
    <property type="match status" value="1"/>
</dbReference>
<dbReference type="SUPFAM" id="SSF51445">
    <property type="entry name" value="(Trans)glycosidases"/>
    <property type="match status" value="1"/>
</dbReference>
<feature type="signal peptide" evidence="2">
    <location>
        <begin position="1"/>
        <end position="19"/>
    </location>
</feature>
<comment type="caution">
    <text evidence="4">The sequence shown here is derived from an EMBL/GenBank/DDBJ whole genome shotgun (WGS) entry which is preliminary data.</text>
</comment>
<dbReference type="Gene3D" id="3.40.50.880">
    <property type="match status" value="1"/>
</dbReference>
<keyword evidence="5" id="KW-1185">Reference proteome</keyword>
<dbReference type="InterPro" id="IPR003790">
    <property type="entry name" value="GHL10"/>
</dbReference>
<accession>A0AAE3VH43</accession>
<feature type="chain" id="PRO_5041961031" evidence="2">
    <location>
        <begin position="20"/>
        <end position="824"/>
    </location>
</feature>
<protein>
    <submittedName>
        <fullName evidence="4">Uncharacterized lipoprotein YddW (UPF0748 family)</fullName>
    </submittedName>
</protein>
<proteinExistence type="predicted"/>
<reference evidence="4" key="1">
    <citation type="submission" date="2023-07" db="EMBL/GenBank/DDBJ databases">
        <title>Genomic Encyclopedia of Type Strains, Phase IV (KMG-IV): sequencing the most valuable type-strain genomes for metagenomic binning, comparative biology and taxonomic classification.</title>
        <authorList>
            <person name="Goeker M."/>
        </authorList>
    </citation>
    <scope>NUCLEOTIDE SEQUENCE</scope>
    <source>
        <strain evidence="4">DSM 24202</strain>
    </source>
</reference>
<dbReference type="EMBL" id="JAUSVL010000001">
    <property type="protein sequence ID" value="MDQ0290296.1"/>
    <property type="molecule type" value="Genomic_DNA"/>
</dbReference>
<dbReference type="PANTHER" id="PTHR43405:SF1">
    <property type="entry name" value="GLYCOSYL HYDROLASE DIGH"/>
    <property type="match status" value="1"/>
</dbReference>
<organism evidence="4 5">
    <name type="scientific">Oligosphaera ethanolica</name>
    <dbReference type="NCBI Taxonomy" id="760260"/>
    <lineage>
        <taxon>Bacteria</taxon>
        <taxon>Pseudomonadati</taxon>
        <taxon>Lentisphaerota</taxon>
        <taxon>Oligosphaeria</taxon>
        <taxon>Oligosphaerales</taxon>
        <taxon>Oligosphaeraceae</taxon>
        <taxon>Oligosphaera</taxon>
    </lineage>
</organism>
<evidence type="ECO:0000259" key="3">
    <source>
        <dbReference type="Pfam" id="PF02638"/>
    </source>
</evidence>
<dbReference type="PANTHER" id="PTHR43405">
    <property type="entry name" value="GLYCOSYL HYDROLASE DIGH"/>
    <property type="match status" value="1"/>
</dbReference>
<keyword evidence="1 2" id="KW-0732">Signal</keyword>
<dbReference type="InterPro" id="IPR029062">
    <property type="entry name" value="Class_I_gatase-like"/>
</dbReference>
<sequence length="824" mass="90047">MISKVLSLLMFSVCVAAIAQQAPAPFPPPPAMPADMRAILPSDASSEALAALFAPMEGSLPVFWQAGPAGHAGYARLPINLAGTTHSRASWDIAVKLDLASARGIQFDVFCRDVAPIDSMRIYFRSGDGWYATSFDTQYTDQWNRVVIDKAKTGIEGSPAGWEHIDAIRISFWRGDNQDSVAAIANLAIVGSNPDIIVVRAESNIHANNPESKGYSSYAASFSSTVDALNIACATLSDLDLNAAMLETPSIVVLPYNPRMPDDALALLQQYAARGGKIIACYSLAPGIAELLGITDSSWQRAEAAGGYMGFQATPARLPGQPDFAPQTSPHSNIVKAMTAGQIIATWRNTDGSDSGQPAVVVTPNGAFVGHVWNNPQENSKRQFLMAVIGHLAPKLWEQAARAEFARIGVIGRHHDFAALSAAMPANANAAAKADLAAANTLRQQALDALAAGNWQDGIALSSQASDRALAAWCRIQPSQADDFRGFWCHSAFGLPGKTWDEAIKFLADHGFNAIAPNMLWGATSFYPSKVLTPDKSVATSGDQVAQCLSACAKYGVKCHVWKVNWNCGSRASKEVIDALVAQKRTQKSYDGTENPRWLCPSNPINQQQEIDAMVELVRNYPTLDGIHFDYIRYPGQDGCFCDGCRERFQQRIGTVVDNWPQDLRSNDDLRAQWLQFRRDAINTVVQQVHAQAKKVRPNIQISAAVFSNWPTCRDDIGQDWSMWCERDWLDFVCPMNYRDSNLEFQNLCRRQSAWAHKVPLYPGIGMSCWKTPGDAVKFSEQIAVVRQAGLRGFMVFDYDRNALGCLPMLSLGATSWPVPAPKR</sequence>
<dbReference type="RefSeq" id="WP_307261733.1">
    <property type="nucleotide sequence ID" value="NZ_JAUSVL010000001.1"/>
</dbReference>
<evidence type="ECO:0000256" key="2">
    <source>
        <dbReference type="SAM" id="SignalP"/>
    </source>
</evidence>
<dbReference type="AlphaFoldDB" id="A0AAE3VH43"/>
<feature type="domain" description="Glycosyl hydrolase-like 10" evidence="3">
    <location>
        <begin position="501"/>
        <end position="756"/>
    </location>
</feature>
<evidence type="ECO:0000313" key="4">
    <source>
        <dbReference type="EMBL" id="MDQ0290296.1"/>
    </source>
</evidence>
<dbReference type="Proteomes" id="UP001238163">
    <property type="component" value="Unassembled WGS sequence"/>
</dbReference>
<evidence type="ECO:0000256" key="1">
    <source>
        <dbReference type="ARBA" id="ARBA00022729"/>
    </source>
</evidence>
<dbReference type="InterPro" id="IPR052177">
    <property type="entry name" value="Divisome_Glycosyl_Hydrolase"/>
</dbReference>
<keyword evidence="4" id="KW-0449">Lipoprotein</keyword>
<evidence type="ECO:0000313" key="5">
    <source>
        <dbReference type="Proteomes" id="UP001238163"/>
    </source>
</evidence>
<dbReference type="InterPro" id="IPR017853">
    <property type="entry name" value="GH"/>
</dbReference>
<gene>
    <name evidence="4" type="ORF">J3R75_002403</name>
</gene>
<name>A0AAE3VH43_9BACT</name>
<dbReference type="Pfam" id="PF02638">
    <property type="entry name" value="GHL10"/>
    <property type="match status" value="1"/>
</dbReference>